<dbReference type="InterPro" id="IPR009057">
    <property type="entry name" value="Homeodomain-like_sf"/>
</dbReference>
<reference evidence="6" key="1">
    <citation type="journal article" date="2018" name="Nat. Biotechnol.">
        <title>A standardized bacterial taxonomy based on genome phylogeny substantially revises the tree of life.</title>
        <authorList>
            <person name="Parks D.H."/>
            <person name="Chuvochina M."/>
            <person name="Waite D.W."/>
            <person name="Rinke C."/>
            <person name="Skarshewski A."/>
            <person name="Chaumeil P.A."/>
            <person name="Hugenholtz P."/>
        </authorList>
    </citation>
    <scope>NUCLEOTIDE SEQUENCE [LARGE SCALE GENOMIC DNA]</scope>
    <source>
        <strain evidence="6">UBA11284</strain>
    </source>
</reference>
<feature type="domain" description="HTH tetR-type" evidence="5">
    <location>
        <begin position="13"/>
        <end position="73"/>
    </location>
</feature>
<protein>
    <submittedName>
        <fullName evidence="6">TetR/AcrR family transcriptional regulator</fullName>
    </submittedName>
</protein>
<dbReference type="PRINTS" id="PR00455">
    <property type="entry name" value="HTHTETR"/>
</dbReference>
<dbReference type="PROSITE" id="PS50977">
    <property type="entry name" value="HTH_TETR_2"/>
    <property type="match status" value="1"/>
</dbReference>
<evidence type="ECO:0000259" key="5">
    <source>
        <dbReference type="PROSITE" id="PS50977"/>
    </source>
</evidence>
<evidence type="ECO:0000256" key="2">
    <source>
        <dbReference type="ARBA" id="ARBA00023125"/>
    </source>
</evidence>
<evidence type="ECO:0000256" key="4">
    <source>
        <dbReference type="PROSITE-ProRule" id="PRU00335"/>
    </source>
</evidence>
<name>A0A3D0KD46_9GAMM</name>
<proteinExistence type="predicted"/>
<keyword evidence="2 4" id="KW-0238">DNA-binding</keyword>
<sequence>MDISGSERMSKKEVTRKRIREAAWALFSERSFSSTTTREIARRASVADGTVFSHYPNKIDILREGMEEQISHIAKTFLASWAGGNEHEALVELASHFYRYYFDHIALSRSLLKEALWDLDYLRNVDDSLLPCILSATTLHDATRMRLIENSYLMTLVRHLSHDKPCREAAINDFRAELTVILPTN</sequence>
<organism evidence="6">
    <name type="scientific">Halomonas campaniensis</name>
    <dbReference type="NCBI Taxonomy" id="213554"/>
    <lineage>
        <taxon>Bacteria</taxon>
        <taxon>Pseudomonadati</taxon>
        <taxon>Pseudomonadota</taxon>
        <taxon>Gammaproteobacteria</taxon>
        <taxon>Oceanospirillales</taxon>
        <taxon>Halomonadaceae</taxon>
        <taxon>Halomonas</taxon>
    </lineage>
</organism>
<dbReference type="PANTHER" id="PTHR30055:SF234">
    <property type="entry name" value="HTH-TYPE TRANSCRIPTIONAL REGULATOR BETI"/>
    <property type="match status" value="1"/>
</dbReference>
<dbReference type="GO" id="GO:0000976">
    <property type="term" value="F:transcription cis-regulatory region binding"/>
    <property type="evidence" value="ECO:0007669"/>
    <property type="project" value="TreeGrafter"/>
</dbReference>
<evidence type="ECO:0000256" key="1">
    <source>
        <dbReference type="ARBA" id="ARBA00023015"/>
    </source>
</evidence>
<dbReference type="AlphaFoldDB" id="A0A3D0KD46"/>
<dbReference type="PANTHER" id="PTHR30055">
    <property type="entry name" value="HTH-TYPE TRANSCRIPTIONAL REGULATOR RUTR"/>
    <property type="match status" value="1"/>
</dbReference>
<dbReference type="GO" id="GO:0003700">
    <property type="term" value="F:DNA-binding transcription factor activity"/>
    <property type="evidence" value="ECO:0007669"/>
    <property type="project" value="TreeGrafter"/>
</dbReference>
<comment type="caution">
    <text evidence="6">The sequence shown here is derived from an EMBL/GenBank/DDBJ whole genome shotgun (WGS) entry which is preliminary data.</text>
</comment>
<keyword evidence="1" id="KW-0805">Transcription regulation</keyword>
<accession>A0A3D0KD46</accession>
<dbReference type="Gene3D" id="1.10.357.10">
    <property type="entry name" value="Tetracycline Repressor, domain 2"/>
    <property type="match status" value="1"/>
</dbReference>
<feature type="DNA-binding region" description="H-T-H motif" evidence="4">
    <location>
        <begin position="36"/>
        <end position="55"/>
    </location>
</feature>
<gene>
    <name evidence="6" type="ORF">DEO68_03630</name>
</gene>
<evidence type="ECO:0000256" key="3">
    <source>
        <dbReference type="ARBA" id="ARBA00023163"/>
    </source>
</evidence>
<dbReference type="InterPro" id="IPR001647">
    <property type="entry name" value="HTH_TetR"/>
</dbReference>
<keyword evidence="3" id="KW-0804">Transcription</keyword>
<dbReference type="SUPFAM" id="SSF46689">
    <property type="entry name" value="Homeodomain-like"/>
    <property type="match status" value="1"/>
</dbReference>
<dbReference type="Pfam" id="PF00440">
    <property type="entry name" value="TetR_N"/>
    <property type="match status" value="1"/>
</dbReference>
<dbReference type="InterPro" id="IPR050109">
    <property type="entry name" value="HTH-type_TetR-like_transc_reg"/>
</dbReference>
<dbReference type="EMBL" id="DOTR01000018">
    <property type="protein sequence ID" value="HCA01275.1"/>
    <property type="molecule type" value="Genomic_DNA"/>
</dbReference>
<evidence type="ECO:0000313" key="6">
    <source>
        <dbReference type="EMBL" id="HCA01275.1"/>
    </source>
</evidence>